<evidence type="ECO:0000313" key="3">
    <source>
        <dbReference type="Proteomes" id="UP000471166"/>
    </source>
</evidence>
<feature type="compositionally biased region" description="Basic and acidic residues" evidence="1">
    <location>
        <begin position="1"/>
        <end position="10"/>
    </location>
</feature>
<dbReference type="EMBL" id="JAAGVB010000053">
    <property type="protein sequence ID" value="NEW35807.1"/>
    <property type="molecule type" value="Genomic_DNA"/>
</dbReference>
<feature type="compositionally biased region" description="Basic residues" evidence="1">
    <location>
        <begin position="23"/>
        <end position="36"/>
    </location>
</feature>
<evidence type="ECO:0000313" key="2">
    <source>
        <dbReference type="EMBL" id="NEW35807.1"/>
    </source>
</evidence>
<name>A0A6P1CVD8_9NOCA</name>
<evidence type="ECO:0000256" key="1">
    <source>
        <dbReference type="SAM" id="MobiDB-lite"/>
    </source>
</evidence>
<feature type="region of interest" description="Disordered" evidence="1">
    <location>
        <begin position="64"/>
        <end position="84"/>
    </location>
</feature>
<dbReference type="RefSeq" id="WP_163847108.1">
    <property type="nucleotide sequence ID" value="NZ_JAAGVB010000053.1"/>
</dbReference>
<accession>A0A6P1CVD8</accession>
<dbReference type="Proteomes" id="UP000471166">
    <property type="component" value="Unassembled WGS sequence"/>
</dbReference>
<organism evidence="2 3">
    <name type="scientific">Nocardia cyriacigeorgica</name>
    <dbReference type="NCBI Taxonomy" id="135487"/>
    <lineage>
        <taxon>Bacteria</taxon>
        <taxon>Bacillati</taxon>
        <taxon>Actinomycetota</taxon>
        <taxon>Actinomycetes</taxon>
        <taxon>Mycobacteriales</taxon>
        <taxon>Nocardiaceae</taxon>
        <taxon>Nocardia</taxon>
    </lineage>
</organism>
<protein>
    <submittedName>
        <fullName evidence="2">Uncharacterized protein</fullName>
    </submittedName>
</protein>
<dbReference type="AlphaFoldDB" id="A0A6P1CVD8"/>
<proteinExistence type="predicted"/>
<comment type="caution">
    <text evidence="2">The sequence shown here is derived from an EMBL/GenBank/DDBJ whole genome shotgun (WGS) entry which is preliminary data.</text>
</comment>
<gene>
    <name evidence="2" type="ORF">GV791_25035</name>
</gene>
<sequence>MSTTHNDENGASKNAPYRADRRAARRSGLKRARHSRQIIVHSERREQPDVRKIARAIIAMAMADAEREAQAERHARQDVEGSDE</sequence>
<reference evidence="2 3" key="1">
    <citation type="submission" date="2020-01" db="EMBL/GenBank/DDBJ databases">
        <title>Genetics and antimicrobial susceptibilities of Nocardia species isolated from the soil; a comparison with species isolated from humans.</title>
        <authorList>
            <person name="Carrasco G."/>
            <person name="Monzon S."/>
            <person name="Sansegundo M."/>
            <person name="Garcia E."/>
            <person name="Garrido N."/>
            <person name="Medina M.J."/>
            <person name="Villalon P."/>
            <person name="Ramirez-Arocha A.C."/>
            <person name="Jimenez P."/>
            <person name="Cuesta I."/>
            <person name="Valdezate S."/>
        </authorList>
    </citation>
    <scope>NUCLEOTIDE SEQUENCE [LARGE SCALE GENOMIC DNA]</scope>
    <source>
        <strain evidence="2 3">CNM20110626</strain>
    </source>
</reference>
<feature type="region of interest" description="Disordered" evidence="1">
    <location>
        <begin position="1"/>
        <end position="48"/>
    </location>
</feature>